<feature type="compositionally biased region" description="Acidic residues" evidence="9">
    <location>
        <begin position="1545"/>
        <end position="1565"/>
    </location>
</feature>
<feature type="compositionally biased region" description="Acidic residues" evidence="9">
    <location>
        <begin position="1655"/>
        <end position="1666"/>
    </location>
</feature>
<feature type="domain" description="Cadherin" evidence="12">
    <location>
        <begin position="1150"/>
        <end position="1255"/>
    </location>
</feature>
<feature type="domain" description="Cadherin" evidence="12">
    <location>
        <begin position="731"/>
        <end position="814"/>
    </location>
</feature>
<dbReference type="InterPro" id="IPR002126">
    <property type="entry name" value="Cadherin-like_dom"/>
</dbReference>
<evidence type="ECO:0000256" key="6">
    <source>
        <dbReference type="ARBA" id="ARBA00022989"/>
    </source>
</evidence>
<dbReference type="GO" id="GO:0048839">
    <property type="term" value="P:inner ear development"/>
    <property type="evidence" value="ECO:0007669"/>
    <property type="project" value="InterPro"/>
</dbReference>
<evidence type="ECO:0000256" key="1">
    <source>
        <dbReference type="ARBA" id="ARBA00004167"/>
    </source>
</evidence>
<dbReference type="GO" id="GO:0007156">
    <property type="term" value="P:homophilic cell adhesion via plasma membrane adhesion molecules"/>
    <property type="evidence" value="ECO:0007669"/>
    <property type="project" value="InterPro"/>
</dbReference>
<evidence type="ECO:0000256" key="4">
    <source>
        <dbReference type="ARBA" id="ARBA00022737"/>
    </source>
</evidence>
<dbReference type="PRINTS" id="PR00205">
    <property type="entry name" value="CADHERIN"/>
</dbReference>
<protein>
    <recommendedName>
        <fullName evidence="12">Cadherin domain-containing protein</fullName>
    </recommendedName>
</protein>
<feature type="domain" description="Cadherin" evidence="12">
    <location>
        <begin position="612"/>
        <end position="712"/>
    </location>
</feature>
<feature type="compositionally biased region" description="Acidic residues" evidence="9">
    <location>
        <begin position="1856"/>
        <end position="1868"/>
    </location>
</feature>
<dbReference type="SMART" id="SM00112">
    <property type="entry name" value="CA"/>
    <property type="match status" value="11"/>
</dbReference>
<keyword evidence="14" id="KW-1185">Reference proteome</keyword>
<organism evidence="13 14">
    <name type="scientific">Anabas testudineus</name>
    <name type="common">Climbing perch</name>
    <name type="synonym">Anthias testudineus</name>
    <dbReference type="NCBI Taxonomy" id="64144"/>
    <lineage>
        <taxon>Eukaryota</taxon>
        <taxon>Metazoa</taxon>
        <taxon>Chordata</taxon>
        <taxon>Craniata</taxon>
        <taxon>Vertebrata</taxon>
        <taxon>Euteleostomi</taxon>
        <taxon>Actinopterygii</taxon>
        <taxon>Neopterygii</taxon>
        <taxon>Teleostei</taxon>
        <taxon>Neoteleostei</taxon>
        <taxon>Acanthomorphata</taxon>
        <taxon>Anabantaria</taxon>
        <taxon>Anabantiformes</taxon>
        <taxon>Anabantoidei</taxon>
        <taxon>Anabantidae</taxon>
        <taxon>Anabas</taxon>
    </lineage>
</organism>
<evidence type="ECO:0000313" key="13">
    <source>
        <dbReference type="Ensembl" id="ENSATEP00000007577.3"/>
    </source>
</evidence>
<keyword evidence="2 10" id="KW-0812">Transmembrane</keyword>
<feature type="compositionally biased region" description="Basic and acidic residues" evidence="9">
    <location>
        <begin position="1641"/>
        <end position="1654"/>
    </location>
</feature>
<dbReference type="InterPro" id="IPR020894">
    <property type="entry name" value="Cadherin_CS"/>
</dbReference>
<feature type="compositionally biased region" description="Polar residues" evidence="9">
    <location>
        <begin position="1933"/>
        <end position="1944"/>
    </location>
</feature>
<feature type="compositionally biased region" description="Basic and acidic residues" evidence="9">
    <location>
        <begin position="1566"/>
        <end position="1634"/>
    </location>
</feature>
<dbReference type="GO" id="GO:0035315">
    <property type="term" value="P:hair cell differentiation"/>
    <property type="evidence" value="ECO:0007669"/>
    <property type="project" value="Ensembl"/>
</dbReference>
<dbReference type="GO" id="GO:0005509">
    <property type="term" value="F:calcium ion binding"/>
    <property type="evidence" value="ECO:0007669"/>
    <property type="project" value="UniProtKB-UniRule"/>
</dbReference>
<feature type="compositionally biased region" description="Polar residues" evidence="9">
    <location>
        <begin position="1996"/>
        <end position="2005"/>
    </location>
</feature>
<dbReference type="GO" id="GO:0009653">
    <property type="term" value="P:anatomical structure morphogenesis"/>
    <property type="evidence" value="ECO:0007669"/>
    <property type="project" value="UniProtKB-ARBA"/>
</dbReference>
<evidence type="ECO:0000256" key="8">
    <source>
        <dbReference type="PROSITE-ProRule" id="PRU00043"/>
    </source>
</evidence>
<feature type="domain" description="Cadherin" evidence="12">
    <location>
        <begin position="815"/>
        <end position="923"/>
    </location>
</feature>
<feature type="compositionally biased region" description="Low complexity" evidence="9">
    <location>
        <begin position="1781"/>
        <end position="1824"/>
    </location>
</feature>
<feature type="region of interest" description="Disordered" evidence="9">
    <location>
        <begin position="1468"/>
        <end position="1945"/>
    </location>
</feature>
<keyword evidence="7 10" id="KW-0472">Membrane</keyword>
<dbReference type="FunFam" id="2.60.40.60:FF:000033">
    <property type="entry name" value="FAT atypical cadherin 1"/>
    <property type="match status" value="1"/>
</dbReference>
<comment type="subcellular location">
    <subcellularLocation>
        <location evidence="1">Membrane</location>
        <topology evidence="1">Single-pass membrane protein</topology>
    </subcellularLocation>
</comment>
<reference evidence="13" key="3">
    <citation type="submission" date="2025-09" db="UniProtKB">
        <authorList>
            <consortium name="Ensembl"/>
        </authorList>
    </citation>
    <scope>IDENTIFICATION</scope>
</reference>
<evidence type="ECO:0000256" key="3">
    <source>
        <dbReference type="ARBA" id="ARBA00022729"/>
    </source>
</evidence>
<dbReference type="InterPro" id="IPR041149">
    <property type="entry name" value="EC_dom"/>
</dbReference>
<name>A0A3Q1HFW0_ANATE</name>
<dbReference type="FunFam" id="2.60.40.60:FF:000020">
    <property type="entry name" value="Dachsous cadherin-related 1b"/>
    <property type="match status" value="1"/>
</dbReference>
<evidence type="ECO:0000313" key="14">
    <source>
        <dbReference type="Proteomes" id="UP000265040"/>
    </source>
</evidence>
<evidence type="ECO:0000259" key="12">
    <source>
        <dbReference type="PROSITE" id="PS50268"/>
    </source>
</evidence>
<feature type="domain" description="Cadherin" evidence="12">
    <location>
        <begin position="139"/>
        <end position="260"/>
    </location>
</feature>
<dbReference type="CDD" id="cd11304">
    <property type="entry name" value="Cadherin_repeat"/>
    <property type="match status" value="8"/>
</dbReference>
<accession>A0A3Q1HFW0</accession>
<dbReference type="GeneTree" id="ENSGT00940000156675"/>
<feature type="region of interest" description="Disordered" evidence="9">
    <location>
        <begin position="2047"/>
        <end position="2071"/>
    </location>
</feature>
<evidence type="ECO:0000256" key="2">
    <source>
        <dbReference type="ARBA" id="ARBA00022692"/>
    </source>
</evidence>
<dbReference type="PANTHER" id="PTHR24026:SF49">
    <property type="entry name" value="PROTOCADHERIN FAT 3"/>
    <property type="match status" value="1"/>
</dbReference>
<dbReference type="SUPFAM" id="SSF49313">
    <property type="entry name" value="Cadherin-like"/>
    <property type="match status" value="10"/>
</dbReference>
<proteinExistence type="predicted"/>
<dbReference type="PROSITE" id="PS50268">
    <property type="entry name" value="CADHERIN_2"/>
    <property type="match status" value="10"/>
</dbReference>
<dbReference type="Pfam" id="PF00028">
    <property type="entry name" value="Cadherin"/>
    <property type="match status" value="8"/>
</dbReference>
<feature type="region of interest" description="Disordered" evidence="9">
    <location>
        <begin position="1976"/>
        <end position="2005"/>
    </location>
</feature>
<keyword evidence="5 8" id="KW-0106">Calcium</keyword>
<evidence type="ECO:0000256" key="7">
    <source>
        <dbReference type="ARBA" id="ARBA00023136"/>
    </source>
</evidence>
<dbReference type="GO" id="GO:0060271">
    <property type="term" value="P:cilium assembly"/>
    <property type="evidence" value="ECO:0007669"/>
    <property type="project" value="Ensembl"/>
</dbReference>
<feature type="compositionally biased region" description="Low complexity" evidence="9">
    <location>
        <begin position="1876"/>
        <end position="1888"/>
    </location>
</feature>
<dbReference type="Pfam" id="PF18432">
    <property type="entry name" value="ECD"/>
    <property type="match status" value="1"/>
</dbReference>
<evidence type="ECO:0000256" key="11">
    <source>
        <dbReference type="SAM" id="SignalP"/>
    </source>
</evidence>
<dbReference type="PANTHER" id="PTHR24026">
    <property type="entry name" value="FAT ATYPICAL CADHERIN-RELATED"/>
    <property type="match status" value="1"/>
</dbReference>
<feature type="domain" description="Cadherin" evidence="12">
    <location>
        <begin position="1034"/>
        <end position="1141"/>
    </location>
</feature>
<feature type="region of interest" description="Disordered" evidence="9">
    <location>
        <begin position="2098"/>
        <end position="2147"/>
    </location>
</feature>
<dbReference type="FunFam" id="2.60.40.60:FF:000055">
    <property type="entry name" value="protocadherin-15 isoform X1"/>
    <property type="match status" value="1"/>
</dbReference>
<feature type="compositionally biased region" description="Low complexity" evidence="9">
    <location>
        <begin position="1667"/>
        <end position="1704"/>
    </location>
</feature>
<feature type="compositionally biased region" description="Basic and acidic residues" evidence="9">
    <location>
        <begin position="2128"/>
        <end position="2147"/>
    </location>
</feature>
<feature type="domain" description="Cadherin" evidence="12">
    <location>
        <begin position="391"/>
        <end position="504"/>
    </location>
</feature>
<evidence type="ECO:0000256" key="9">
    <source>
        <dbReference type="SAM" id="MobiDB-lite"/>
    </source>
</evidence>
<dbReference type="InterPro" id="IPR015919">
    <property type="entry name" value="Cadherin-like_sf"/>
</dbReference>
<feature type="compositionally biased region" description="Polar residues" evidence="9">
    <location>
        <begin position="1468"/>
        <end position="1478"/>
    </location>
</feature>
<dbReference type="Gene3D" id="2.60.40.3430">
    <property type="match status" value="1"/>
</dbReference>
<feature type="compositionally biased region" description="Polar residues" evidence="9">
    <location>
        <begin position="1732"/>
        <end position="1743"/>
    </location>
</feature>
<feature type="domain" description="Cadherin" evidence="12">
    <location>
        <begin position="924"/>
        <end position="1032"/>
    </location>
</feature>
<dbReference type="FunFam" id="2.60.40.60:FF:000070">
    <property type="entry name" value="protocadherin-15 isoform X1"/>
    <property type="match status" value="1"/>
</dbReference>
<feature type="compositionally biased region" description="Low complexity" evidence="9">
    <location>
        <begin position="1834"/>
        <end position="1855"/>
    </location>
</feature>
<evidence type="ECO:0000256" key="10">
    <source>
        <dbReference type="SAM" id="Phobius"/>
    </source>
</evidence>
<dbReference type="GO" id="GO:0050910">
    <property type="term" value="P:detection of mechanical stimulus involved in sensory perception of sound"/>
    <property type="evidence" value="ECO:0007669"/>
    <property type="project" value="Ensembl"/>
</dbReference>
<dbReference type="Ensembl" id="ENSATET00000007704.3">
    <property type="protein sequence ID" value="ENSATEP00000007577.3"/>
    <property type="gene ID" value="ENSATEG00000004779.3"/>
</dbReference>
<dbReference type="FunFam" id="2.60.40.60:FF:000048">
    <property type="entry name" value="protocadherin-15 isoform X1"/>
    <property type="match status" value="1"/>
</dbReference>
<dbReference type="FunFam" id="2.60.40.60:FF:000057">
    <property type="entry name" value="protocadherin-15 isoform X1"/>
    <property type="match status" value="1"/>
</dbReference>
<dbReference type="InterPro" id="IPR030718">
    <property type="entry name" value="EC_dom_sf"/>
</dbReference>
<reference evidence="13" key="1">
    <citation type="submission" date="2021-04" db="EMBL/GenBank/DDBJ databases">
        <authorList>
            <consortium name="Wellcome Sanger Institute Data Sharing"/>
        </authorList>
    </citation>
    <scope>NUCLEOTIDE SEQUENCE [LARGE SCALE GENOMIC DNA]</scope>
</reference>
<dbReference type="GO" id="GO:0032420">
    <property type="term" value="C:stereocilium"/>
    <property type="evidence" value="ECO:0007669"/>
    <property type="project" value="InterPro"/>
</dbReference>
<feature type="compositionally biased region" description="Polar residues" evidence="9">
    <location>
        <begin position="1757"/>
        <end position="1780"/>
    </location>
</feature>
<keyword evidence="3 11" id="KW-0732">Signal</keyword>
<feature type="compositionally biased region" description="Low complexity" evidence="9">
    <location>
        <begin position="1712"/>
        <end position="1731"/>
    </location>
</feature>
<dbReference type="GO" id="GO:0006897">
    <property type="term" value="P:endocytosis"/>
    <property type="evidence" value="ECO:0007669"/>
    <property type="project" value="Ensembl"/>
</dbReference>
<evidence type="ECO:0000256" key="5">
    <source>
        <dbReference type="ARBA" id="ARBA00022837"/>
    </source>
</evidence>
<dbReference type="GO" id="GO:0005886">
    <property type="term" value="C:plasma membrane"/>
    <property type="evidence" value="ECO:0007669"/>
    <property type="project" value="InterPro"/>
</dbReference>
<keyword evidence="6 10" id="KW-1133">Transmembrane helix</keyword>
<dbReference type="Gene3D" id="2.60.40.60">
    <property type="entry name" value="Cadherins"/>
    <property type="match status" value="10"/>
</dbReference>
<dbReference type="Pfam" id="PF23206">
    <property type="entry name" value="PCDH15_12th"/>
    <property type="match status" value="1"/>
</dbReference>
<dbReference type="FunFam" id="2.60.40.60:FF:000047">
    <property type="entry name" value="protocadherin-15 isoform X1"/>
    <property type="match status" value="1"/>
</dbReference>
<feature type="domain" description="Cadherin" evidence="12">
    <location>
        <begin position="273"/>
        <end position="390"/>
    </location>
</feature>
<feature type="chain" id="PRO_5043983155" description="Cadherin domain-containing protein" evidence="11">
    <location>
        <begin position="20"/>
        <end position="2167"/>
    </location>
</feature>
<dbReference type="FunFam" id="2.60.40.60:FF:000050">
    <property type="entry name" value="protocadherin-15 isoform X1"/>
    <property type="match status" value="1"/>
</dbReference>
<sequence length="2167" mass="235386">KNTPPLLLALFSLLIKCEPFPHDLFTLNTRRDCLLNGDCSALSGTVLVENMQINGRAKDPGRTISLTLLDNYDYWVILDPAQQRLFLNSTGRVLDRDPPNSITTIVVQIQCMNELVGTVILHEVRIVVRDINDNSPRFQQPRYYVAVNELTPVGTTIFTGFSGANGAVDIDDGTNGHVEYSIIYNPNDPVYGQTSNGTVSVANTLSGNIVLAERLNYEERTRYLVLVQANDRAPFASNRRSATTTLTVDVLDGDDLGPMFLPCVLVNNTHDCNPITYSVAIPELTNPNKLNPLNVTPPIRAVDMDRNIQPPSDRPGILYSILVGQPVTYPEFFSLNRTTAEMRVLKPINRDLYQRFTLIIKAEQDNGHPLPAFANLIIEILDENNQAPYFQFATYQGYVSEASPVGTTISASANLTAPLGVIALDNDIEETKDPMVTITLNDYTAIFSLTPTGIIRYLKLLKPVDREQQMSYTFTMVASDGVQQSSPVTVNILVIDANDNTPTFAEVSYKVEVFTDMQPGQTVLQLTAADADEGLNGLVTYEIVGGASGNFIINNRTGRITVAPGVTLTVGERYALTVRASDNAPETQRRSSSTTVYIEVLPPNNQSPPRFPLLIYNVEVSEAMRIGAILQNLQATDRENDPITYRIVSGDSQKVFNLSETIGLLLLGKPLDRETADQYRLIVTASDGHPGGTSTTTVNIVVTDVNDNDPVFNLTMSANFTVREEQANLFVGRVMATDPDAGANGQVQYRIVNHPNLFIITANGSIYTQVPLDRELRSQYDLVVEASDGAVDPRRTTLTVSIQVSDIDDNSPVFSQQTYVVNVPENSPVGTVVLKLSATDPDLFSNVTYRIKTESARQLFSLNAVTGELAVLQTLDFEGLAAMGMGPSYTFQVEAVDQGGVMPPGQATVTVRITDMNDFSPIFRQDLYKGMVAPNAEKGTVITTVFAQDQDPPVRLGELMYSLVDQERSPYSGSIFDVEKESGKIVTKVNLNEEPSITFKLYVIAYDDGEPVKTNSTLVEITVLQPSRIPIFNQEEYTFSPVSELASIGTPVGTIFAAAINQTIFYSIVAGNERGHFRVDNMTGVIYTAKPLDYENLTSYVLRVQADSMVIVLSNLRVPSKTNTAKVFIDVQDENDHPPVFSRKLFIGGVTEDTKIFSSVLKIATDQDTGNYSANAYRLIFPPTPDGQDGFVIETYTGILKSAIMFRNMRRSYFKFEVIATDNYGKGLSSNAEVLVSVVNALDMQVVVSTVPPNLVEENREQLISILERHVQDQIPGAKVIVESIGPRRYGDGFELEDYSKSDLMVYAIDPITNRAISPKEFLDGNVLEINKEFQPYLGEGGRILEIRSPDVVASVKKAAQAVGYTEGALLALAIIIILCCIPAILIVMVTYKQRQAECAKTARIQMALPPGGKAPPVSAPSANLYEELGDSTLMGPIESKSDTRSRLGKVFKKINLANKLRVRRKSQSIVSSGSATGSERDEEASQVASEDERKSKVSISVTESEPEAGASGSSKKKDSDEESSEKSSIDRDYLKVDLDRDDANESTVDSEEEPDEEPGDSDEESQSKSDEETEKEDVSEKESGTEKESESDKESVSEKSSMEKESETEKESESESEKESDSDKESESEKETESETGTATEKETGTEKSSETEKDSDEESEEEEASGSSRESGSSARSSTRSSATEASKGSSASGVSGSGSASRRSESVSKSRSGSASRSASLSGSSVGSIQRTRSSRSAVTSEKSSEELSEAESGTGTASEAESGTGTASEAESGTGTASDAESASVSGSEGSLSRESSQREMSGSQSSRRSSSGSQVTGQSPLSSRERSTGSRSTSGSRRSQSIRSHGSADTITEESEEDEEETADESKGGFSDDASSRRSSVASGDPGPSVQYTGPPYSSEIRSIGDTSEETYGGLSPITEVDEDAISSDKSSVSGSEATRASRVVEKNIYLHPFSPAQAGRKKRIKLVVNRENETSSTGEESTTETHRNRIPNSHSNINGSIYLAQNGTIVRTRRSPLPNNLKVGSPCRLGKHFKKLDKLGVTHEEPPPTISIEDSENDKENGTGTCVPSNVDINLNTRSSCGSLGSTITELKSFGPRTNPDKALIDRNSSGPCVNEDQDTSVDNHKNSRETLESHSDHTLSDEEELWMGPWNSLHIPMTKL</sequence>
<reference evidence="13" key="2">
    <citation type="submission" date="2025-08" db="UniProtKB">
        <authorList>
            <consortium name="Ensembl"/>
        </authorList>
    </citation>
    <scope>IDENTIFICATION</scope>
</reference>
<dbReference type="InterPro" id="IPR056989">
    <property type="entry name" value="PCDH15_12th_dom"/>
</dbReference>
<feature type="compositionally biased region" description="Basic and acidic residues" evidence="9">
    <location>
        <begin position="1516"/>
        <end position="1544"/>
    </location>
</feature>
<feature type="domain" description="Cadherin" evidence="12">
    <location>
        <begin position="505"/>
        <end position="611"/>
    </location>
</feature>
<dbReference type="PROSITE" id="PS00232">
    <property type="entry name" value="CADHERIN_1"/>
    <property type="match status" value="4"/>
</dbReference>
<keyword evidence="4" id="KW-0677">Repeat</keyword>
<dbReference type="Proteomes" id="UP000265040">
    <property type="component" value="Chromosome 15"/>
</dbReference>
<feature type="signal peptide" evidence="11">
    <location>
        <begin position="1"/>
        <end position="19"/>
    </location>
</feature>
<feature type="transmembrane region" description="Helical" evidence="10">
    <location>
        <begin position="1369"/>
        <end position="1392"/>
    </location>
</feature>